<evidence type="ECO:0000313" key="2">
    <source>
        <dbReference type="EMBL" id="BAQ67390.1"/>
    </source>
</evidence>
<dbReference type="AlphaFoldDB" id="A0A0D6AXM8"/>
<gene>
    <name evidence="2" type="ORF">NHU_00219</name>
</gene>
<name>A0A0D6AXM8_RHOSU</name>
<evidence type="ECO:0000256" key="1">
    <source>
        <dbReference type="SAM" id="Phobius"/>
    </source>
</evidence>
<dbReference type="KEGG" id="rsu:NHU_00219"/>
<feature type="transmembrane region" description="Helical" evidence="1">
    <location>
        <begin position="20"/>
        <end position="39"/>
    </location>
</feature>
<reference evidence="2 3" key="1">
    <citation type="submission" date="2015-02" db="EMBL/GenBank/DDBJ databases">
        <title>Genome sequene of Rhodovulum sulfidophilum DSM 2351.</title>
        <authorList>
            <person name="Nagao N."/>
        </authorList>
    </citation>
    <scope>NUCLEOTIDE SEQUENCE [LARGE SCALE GENOMIC DNA]</scope>
    <source>
        <strain evidence="2 3">DSM 2351</strain>
    </source>
</reference>
<protein>
    <submittedName>
        <fullName evidence="2">Sushi, von Willebrand factor type A, EGF and pentraxin domain-containing protein 1</fullName>
    </submittedName>
</protein>
<dbReference type="Proteomes" id="UP000064912">
    <property type="component" value="Chromosome"/>
</dbReference>
<accession>A0A0D6AXM8</accession>
<keyword evidence="1" id="KW-0812">Transmembrane</keyword>
<proteinExistence type="predicted"/>
<dbReference type="PATRIC" id="fig|35806.4.peg.222"/>
<dbReference type="NCBIfam" id="TIGR03054">
    <property type="entry name" value="photo_alph_chp1"/>
    <property type="match status" value="1"/>
</dbReference>
<evidence type="ECO:0000313" key="3">
    <source>
        <dbReference type="Proteomes" id="UP000064912"/>
    </source>
</evidence>
<keyword evidence="1" id="KW-0472">Membrane</keyword>
<dbReference type="EMBL" id="AP014800">
    <property type="protein sequence ID" value="BAQ67390.1"/>
    <property type="molecule type" value="Genomic_DNA"/>
</dbReference>
<sequence length="154" mass="16763">MARNNRHTGPYNHGEKIPPILIKGMFGVALFALILVSYARLTDRPLDALPDAGAPVAVERQIVISAKIDGSAKVYDAEGNQVFEFAPNEGGFVAGVWRALELKRKQAGVPLDAPVRLVRFEDGRISLYDDQTGWRAELVGFGADNTAAFARLLD</sequence>
<keyword evidence="1" id="KW-1133">Transmembrane helix</keyword>
<dbReference type="InterPro" id="IPR017495">
    <property type="entry name" value="PuhC"/>
</dbReference>
<organism evidence="2 3">
    <name type="scientific">Rhodovulum sulfidophilum</name>
    <name type="common">Rhodobacter sulfidophilus</name>
    <dbReference type="NCBI Taxonomy" id="35806"/>
    <lineage>
        <taxon>Bacteria</taxon>
        <taxon>Pseudomonadati</taxon>
        <taxon>Pseudomonadota</taxon>
        <taxon>Alphaproteobacteria</taxon>
        <taxon>Rhodobacterales</taxon>
        <taxon>Paracoccaceae</taxon>
        <taxon>Rhodovulum</taxon>
    </lineage>
</organism>